<dbReference type="GeneID" id="77254339"/>
<accession>A0A1W6K4Z5</accession>
<proteinExistence type="predicted"/>
<keyword evidence="1" id="KW-1133">Transmembrane helix</keyword>
<feature type="transmembrane region" description="Helical" evidence="1">
    <location>
        <begin position="45"/>
        <end position="68"/>
    </location>
</feature>
<feature type="transmembrane region" description="Helical" evidence="1">
    <location>
        <begin position="110"/>
        <end position="128"/>
    </location>
</feature>
<reference evidence="2 3" key="1">
    <citation type="submission" date="2017-04" db="EMBL/GenBank/DDBJ databases">
        <title>Genome Sequence of Marinobacter salarius strain SMR5 Isolated from a culture of the Diatom Skeletonema marinoi.</title>
        <authorList>
            <person name="Topel M."/>
            <person name="Pinder M.I.M."/>
            <person name="Johansson O.N."/>
            <person name="Kourtchenko O."/>
            <person name="Godhe A."/>
            <person name="Clarke A.K."/>
        </authorList>
    </citation>
    <scope>NUCLEOTIDE SEQUENCE [LARGE SCALE GENOMIC DNA]</scope>
    <source>
        <strain evidence="2 3">SMR5</strain>
    </source>
</reference>
<protein>
    <submittedName>
        <fullName evidence="2">Uncharacterized protein</fullName>
    </submittedName>
</protein>
<keyword evidence="1" id="KW-0812">Transmembrane</keyword>
<sequence length="189" mass="21193">MLNRLAKLALVSTALAPICLTLWFVEISSAWEREVPWVENLAANWLTGSGYLLAALVLSGLCFGLVWLSASRHGLERLPVKIKSVKTVDKEIVGFLLVYLLPLINQSQSAISVPVLVFVAIIFFFIVYNSHAYHFNPLLGFFGYHFFEVTIEGDITYVLITRQNITDCKAVSQVVQLTEYMILDANHAE</sequence>
<gene>
    <name evidence="2" type="ORF">MARSALSMR5_00339</name>
</gene>
<dbReference type="RefSeq" id="WP_085678424.1">
    <property type="nucleotide sequence ID" value="NZ_CP020931.1"/>
</dbReference>
<name>A0A1W6K4Z5_9GAMM</name>
<evidence type="ECO:0000256" key="1">
    <source>
        <dbReference type="SAM" id="Phobius"/>
    </source>
</evidence>
<dbReference type="AlphaFoldDB" id="A0A1W6K4Z5"/>
<dbReference type="EMBL" id="CP020931">
    <property type="protein sequence ID" value="ARM82440.1"/>
    <property type="molecule type" value="Genomic_DNA"/>
</dbReference>
<organism evidence="2 3">
    <name type="scientific">Marinobacter salarius</name>
    <dbReference type="NCBI Taxonomy" id="1420917"/>
    <lineage>
        <taxon>Bacteria</taxon>
        <taxon>Pseudomonadati</taxon>
        <taxon>Pseudomonadota</taxon>
        <taxon>Gammaproteobacteria</taxon>
        <taxon>Pseudomonadales</taxon>
        <taxon>Marinobacteraceae</taxon>
        <taxon>Marinobacter</taxon>
    </lineage>
</organism>
<keyword evidence="1" id="KW-0472">Membrane</keyword>
<dbReference type="Proteomes" id="UP000193100">
    <property type="component" value="Chromosome"/>
</dbReference>
<evidence type="ECO:0000313" key="3">
    <source>
        <dbReference type="Proteomes" id="UP000193100"/>
    </source>
</evidence>
<evidence type="ECO:0000313" key="2">
    <source>
        <dbReference type="EMBL" id="ARM82440.1"/>
    </source>
</evidence>